<gene>
    <name evidence="4" type="ORF">IC235_06590</name>
</gene>
<sequence length="269" mass="27350">MENSSSPLDTLRQLKEMLDAGALTATEFEALKKQLLFNNQAAFSPGATEPSAPVAGPTGSATPPAGPPAYVAPVPPPLGPPVGGERPPSSPNAFTSPVPGSSPPWVTEVNEGPGGPAGTPDYFSVTAGPEPLPVPSPEPVASWSDSEFPEPETPAARSPLALILSIGGLLALLGLVLYLSLNQRPSEHLSSTSKTAADNLVAPIETGPQARPLPATVAEPETIRVTPAHPAPAFQGAPETQPQPVTPDDPENPDPAAAPDSTAKPSARP</sequence>
<evidence type="ECO:0000259" key="3">
    <source>
        <dbReference type="Pfam" id="PF09851"/>
    </source>
</evidence>
<comment type="caution">
    <text evidence="4">The sequence shown here is derived from an EMBL/GenBank/DDBJ whole genome shotgun (WGS) entry which is preliminary data.</text>
</comment>
<dbReference type="RefSeq" id="WP_191004372.1">
    <property type="nucleotide sequence ID" value="NZ_JACXAD010000005.1"/>
</dbReference>
<keyword evidence="5" id="KW-1185">Reference proteome</keyword>
<keyword evidence="2" id="KW-0812">Transmembrane</keyword>
<reference evidence="4" key="1">
    <citation type="submission" date="2020-09" db="EMBL/GenBank/DDBJ databases">
        <authorList>
            <person name="Kim M.K."/>
        </authorList>
    </citation>
    <scope>NUCLEOTIDE SEQUENCE</scope>
    <source>
        <strain evidence="4">BT664</strain>
    </source>
</reference>
<keyword evidence="2" id="KW-1133">Transmembrane helix</keyword>
<feature type="domain" description="SHOCT" evidence="3">
    <location>
        <begin position="9"/>
        <end position="36"/>
    </location>
</feature>
<evidence type="ECO:0000313" key="4">
    <source>
        <dbReference type="EMBL" id="MBD2767556.1"/>
    </source>
</evidence>
<feature type="region of interest" description="Disordered" evidence="1">
    <location>
        <begin position="204"/>
        <end position="269"/>
    </location>
</feature>
<feature type="region of interest" description="Disordered" evidence="1">
    <location>
        <begin position="43"/>
        <end position="155"/>
    </location>
</feature>
<dbReference type="Pfam" id="PF09851">
    <property type="entry name" value="SHOCT"/>
    <property type="match status" value="1"/>
</dbReference>
<proteinExistence type="predicted"/>
<evidence type="ECO:0000313" key="5">
    <source>
        <dbReference type="Proteomes" id="UP000612233"/>
    </source>
</evidence>
<protein>
    <submittedName>
        <fullName evidence="4">SHOCT domain-containing protein</fullName>
    </submittedName>
</protein>
<evidence type="ECO:0000256" key="1">
    <source>
        <dbReference type="SAM" id="MobiDB-lite"/>
    </source>
</evidence>
<dbReference type="InterPro" id="IPR018649">
    <property type="entry name" value="SHOCT"/>
</dbReference>
<organism evidence="4 5">
    <name type="scientific">Hymenobacter montanus</name>
    <dbReference type="NCBI Taxonomy" id="2771359"/>
    <lineage>
        <taxon>Bacteria</taxon>
        <taxon>Pseudomonadati</taxon>
        <taxon>Bacteroidota</taxon>
        <taxon>Cytophagia</taxon>
        <taxon>Cytophagales</taxon>
        <taxon>Hymenobacteraceae</taxon>
        <taxon>Hymenobacter</taxon>
    </lineage>
</organism>
<feature type="compositionally biased region" description="Low complexity" evidence="1">
    <location>
        <begin position="52"/>
        <end position="72"/>
    </location>
</feature>
<keyword evidence="2" id="KW-0472">Membrane</keyword>
<dbReference type="AlphaFoldDB" id="A0A927BBB0"/>
<feature type="transmembrane region" description="Helical" evidence="2">
    <location>
        <begin position="160"/>
        <end position="181"/>
    </location>
</feature>
<accession>A0A927BBB0</accession>
<name>A0A927BBB0_9BACT</name>
<dbReference type="Proteomes" id="UP000612233">
    <property type="component" value="Unassembled WGS sequence"/>
</dbReference>
<evidence type="ECO:0000256" key="2">
    <source>
        <dbReference type="SAM" id="Phobius"/>
    </source>
</evidence>
<dbReference type="EMBL" id="JACXAD010000005">
    <property type="protein sequence ID" value="MBD2767556.1"/>
    <property type="molecule type" value="Genomic_DNA"/>
</dbReference>